<organism evidence="1 4">
    <name type="scientific">Arthrobacter bambusae</name>
    <dbReference type="NCBI Taxonomy" id="1338426"/>
    <lineage>
        <taxon>Bacteria</taxon>
        <taxon>Bacillati</taxon>
        <taxon>Actinomycetota</taxon>
        <taxon>Actinomycetes</taxon>
        <taxon>Micrococcales</taxon>
        <taxon>Micrococcaceae</taxon>
        <taxon>Arthrobacter</taxon>
    </lineage>
</organism>
<dbReference type="EMBL" id="JAUSTF010000006">
    <property type="protein sequence ID" value="MDQ0181422.1"/>
    <property type="molecule type" value="Genomic_DNA"/>
</dbReference>
<sequence length="47" mass="5441">MGVIRPHSSLSEVVRLNPKAIGEDDQKWVPRLCQTMFCERNLGQWQS</sequence>
<proteinExistence type="predicted"/>
<evidence type="ECO:0000313" key="4">
    <source>
        <dbReference type="Proteomes" id="UP001242995"/>
    </source>
</evidence>
<evidence type="ECO:0000313" key="3">
    <source>
        <dbReference type="Proteomes" id="UP001230951"/>
    </source>
</evidence>
<dbReference type="Proteomes" id="UP001242995">
    <property type="component" value="Unassembled WGS sequence"/>
</dbReference>
<comment type="caution">
    <text evidence="1">The sequence shown here is derived from an EMBL/GenBank/DDBJ whole genome shotgun (WGS) entry which is preliminary data.</text>
</comment>
<dbReference type="AlphaFoldDB" id="A0AAW8DKV2"/>
<dbReference type="Proteomes" id="UP001230951">
    <property type="component" value="Unassembled WGS sequence"/>
</dbReference>
<keyword evidence="3" id="KW-1185">Reference proteome</keyword>
<accession>A0AAW8DKV2</accession>
<gene>
    <name evidence="1" type="ORF">J2S90_003504</name>
    <name evidence="2" type="ORF">J2S93_002860</name>
</gene>
<evidence type="ECO:0000313" key="2">
    <source>
        <dbReference type="EMBL" id="MDQ0181422.1"/>
    </source>
</evidence>
<reference evidence="1 3" key="1">
    <citation type="submission" date="2023-07" db="EMBL/GenBank/DDBJ databases">
        <title>Sorghum-associated microbial communities from plants grown in Nebraska, USA.</title>
        <authorList>
            <person name="Schachtman D."/>
        </authorList>
    </citation>
    <scope>NUCLEOTIDE SEQUENCE</scope>
    <source>
        <strain evidence="1">DS1006</strain>
        <strain evidence="2 3">DS1016</strain>
    </source>
</reference>
<evidence type="ECO:0000313" key="1">
    <source>
        <dbReference type="EMBL" id="MDP9906520.1"/>
    </source>
</evidence>
<name>A0AAW8DKV2_9MICC</name>
<dbReference type="EMBL" id="JAUSRG010000012">
    <property type="protein sequence ID" value="MDP9906520.1"/>
    <property type="molecule type" value="Genomic_DNA"/>
</dbReference>
<protein>
    <submittedName>
        <fullName evidence="1">Uncharacterized protein</fullName>
    </submittedName>
</protein>